<feature type="active site" description="Proton donor/acceptor" evidence="3">
    <location>
        <position position="273"/>
    </location>
</feature>
<evidence type="ECO:0000256" key="2">
    <source>
        <dbReference type="PIRSR" id="PIRSR006615-1"/>
    </source>
</evidence>
<dbReference type="KEGG" id="lbi:LEPBI_I3341"/>
<feature type="binding site" evidence="2">
    <location>
        <position position="272"/>
    </location>
    <ligand>
        <name>Zn(2+)</name>
        <dbReference type="ChEBI" id="CHEBI:29105"/>
        <note>catalytic</note>
    </ligand>
</feature>
<keyword evidence="1 2" id="KW-0479">Metal-binding</keyword>
<name>B0SRB3_LEPBP</name>
<keyword evidence="2" id="KW-0862">Zinc</keyword>
<dbReference type="PANTHER" id="PTHR34217">
    <property type="entry name" value="METAL-DEPENDENT CARBOXYPEPTIDASE"/>
    <property type="match status" value="1"/>
</dbReference>
<dbReference type="PIRSF" id="PIRSF006615">
    <property type="entry name" value="Zn_crbxpep_Taq"/>
    <property type="match status" value="1"/>
</dbReference>
<dbReference type="Pfam" id="PF02074">
    <property type="entry name" value="Peptidase_M32"/>
    <property type="match status" value="1"/>
</dbReference>
<comment type="function">
    <text evidence="1">Broad specificity carboxypetidase that releases amino acids sequentially from the C-terminus, including neutral, aromatic, polar and basic residues.</text>
</comment>
<comment type="cofactor">
    <cofactor evidence="2">
        <name>Zn(2+)</name>
        <dbReference type="ChEBI" id="CHEBI:29105"/>
    </cofactor>
    <text evidence="2">Binds 1 zinc ion per subunit.</text>
</comment>
<organism evidence="4 5">
    <name type="scientific">Leptospira biflexa serovar Patoc (strain Patoc 1 / ATCC 23582 / Paris)</name>
    <dbReference type="NCBI Taxonomy" id="456481"/>
    <lineage>
        <taxon>Bacteria</taxon>
        <taxon>Pseudomonadati</taxon>
        <taxon>Spirochaetota</taxon>
        <taxon>Spirochaetia</taxon>
        <taxon>Leptospirales</taxon>
        <taxon>Leptospiraceae</taxon>
        <taxon>Leptospira</taxon>
    </lineage>
</organism>
<dbReference type="GO" id="GO:0006508">
    <property type="term" value="P:proteolysis"/>
    <property type="evidence" value="ECO:0007669"/>
    <property type="project" value="UniProtKB-UniRule"/>
</dbReference>
<keyword evidence="5" id="KW-1185">Reference proteome</keyword>
<dbReference type="EMBL" id="CP000786">
    <property type="protein sequence ID" value="ABZ99405.1"/>
    <property type="molecule type" value="Genomic_DNA"/>
</dbReference>
<dbReference type="SUPFAM" id="SSF55486">
    <property type="entry name" value="Metalloproteases ('zincins'), catalytic domain"/>
    <property type="match status" value="1"/>
</dbReference>
<comment type="similarity">
    <text evidence="1">Belongs to the peptidase M32 family.</text>
</comment>
<dbReference type="PANTHER" id="PTHR34217:SF1">
    <property type="entry name" value="CARBOXYPEPTIDASE 1"/>
    <property type="match status" value="1"/>
</dbReference>
<protein>
    <recommendedName>
        <fullName evidence="1">Metal-dependent carboxypeptidase</fullName>
        <ecNumber evidence="1">3.4.17.19</ecNumber>
    </recommendedName>
</protein>
<feature type="binding site" evidence="2">
    <location>
        <position position="303"/>
    </location>
    <ligand>
        <name>Zn(2+)</name>
        <dbReference type="ChEBI" id="CHEBI:29105"/>
        <note>catalytic</note>
    </ligand>
</feature>
<gene>
    <name evidence="4" type="ordered locus">LEPBI_I3341</name>
</gene>
<evidence type="ECO:0000256" key="3">
    <source>
        <dbReference type="PIRSR" id="PIRSR006615-2"/>
    </source>
</evidence>
<dbReference type="EC" id="3.4.17.19" evidence="1"/>
<evidence type="ECO:0000313" key="5">
    <source>
        <dbReference type="Proteomes" id="UP000001847"/>
    </source>
</evidence>
<evidence type="ECO:0000256" key="1">
    <source>
        <dbReference type="PIRNR" id="PIRNR006615"/>
    </source>
</evidence>
<dbReference type="AlphaFoldDB" id="B0SRB3"/>
<evidence type="ECO:0000313" key="4">
    <source>
        <dbReference type="EMBL" id="ABZ99405.1"/>
    </source>
</evidence>
<dbReference type="Gene3D" id="1.10.1370.30">
    <property type="match status" value="1"/>
</dbReference>
<feature type="binding site" evidence="2">
    <location>
        <position position="276"/>
    </location>
    <ligand>
        <name>Zn(2+)</name>
        <dbReference type="ChEBI" id="CHEBI:29105"/>
        <note>catalytic</note>
    </ligand>
</feature>
<dbReference type="PROSITE" id="PS52034">
    <property type="entry name" value="PEPTIDASE_M32"/>
    <property type="match status" value="1"/>
</dbReference>
<reference evidence="4 5" key="1">
    <citation type="journal article" date="2008" name="PLoS ONE">
        <title>Genome sequence of the saprophyte Leptospira biflexa provides insights into the evolution of Leptospira and the pathogenesis of leptospirosis.</title>
        <authorList>
            <person name="Picardeau M."/>
            <person name="Bulach D.M."/>
            <person name="Bouchier C."/>
            <person name="Zuerner R.L."/>
            <person name="Zidane N."/>
            <person name="Wilson P.J."/>
            <person name="Creno S."/>
            <person name="Kuczek E.S."/>
            <person name="Bommezzadri S."/>
            <person name="Davis J.C."/>
            <person name="McGrath A."/>
            <person name="Johnson M.J."/>
            <person name="Boursaux-Eude C."/>
            <person name="Seemann T."/>
            <person name="Rouy Z."/>
            <person name="Coppel R.L."/>
            <person name="Rood J.I."/>
            <person name="Lajus A."/>
            <person name="Davies J.K."/>
            <person name="Medigue C."/>
            <person name="Adler B."/>
        </authorList>
    </citation>
    <scope>NUCLEOTIDE SEQUENCE [LARGE SCALE GENOMIC DNA]</scope>
    <source>
        <strain evidence="5">Patoc 1 / ATCC 23582 / Paris</strain>
    </source>
</reference>
<dbReference type="InterPro" id="IPR001333">
    <property type="entry name" value="Peptidase_M32_Taq"/>
</dbReference>
<comment type="catalytic activity">
    <reaction evidence="1">
        <text>Release of a C-terminal amino acid with broad specificity, except for -Pro.</text>
        <dbReference type="EC" id="3.4.17.19"/>
    </reaction>
</comment>
<accession>B0SRB3</accession>
<dbReference type="GO" id="GO:0046872">
    <property type="term" value="F:metal ion binding"/>
    <property type="evidence" value="ECO:0007669"/>
    <property type="project" value="UniProtKB-KW"/>
</dbReference>
<keyword evidence="1 4" id="KW-0121">Carboxypeptidase</keyword>
<proteinExistence type="inferred from homology"/>
<dbReference type="HOGENOM" id="CLU_032916_1_1_12"/>
<sequence length="514" mass="59307">MREAENESMALPQSIENYRKQYRKIKLFQDISSVLHWDSEVMMPEEGREYRSSQIAAVAELTHDWMTDQTFLAQIQGAKSSIKDLPESDRGIWNRELEILMEEKEKADKLPSEFVAEFAKLTNLAHAEWAEAKKEKKISLFSKRLEELVNLSKKQADYFGYTTEPYDALLDNYERGAKASQIQILFNDLKNSLIPIVAKAPRFKSPFQKPISIANQTKFCNRLPSILGLTSKESRLDISNHPFSTSLGKGDKRITTRYSESDPLSSIFGVLHETGHSLYESGLSKMPDWPNPLTEYLSLGIHESQSRLWENQVGRSLPFWEFMYPILLKDFEMSEAELPFKQLYQYINSTEKSKIRVEADQVTYNLHIILRFEIERDLINGKIRVNDLPEIWNSKMKESFGLVIDNDAEGVLQDIHWSMGAFGYFPTYTLGNIFSAQFFKKFTDEFPDSHNKFSANGDFSDLLNWLRKHIHSKGKILTIENLVKDATGEPANAKYLISYLEEKVKEVSISNELN</sequence>
<keyword evidence="1" id="KW-0482">Metalloprotease</keyword>
<keyword evidence="1" id="KW-0645">Protease</keyword>
<dbReference type="GO" id="GO:0004181">
    <property type="term" value="F:metallocarboxypeptidase activity"/>
    <property type="evidence" value="ECO:0007669"/>
    <property type="project" value="UniProtKB-UniRule"/>
</dbReference>
<dbReference type="PRINTS" id="PR00998">
    <property type="entry name" value="CRBOXYPTASET"/>
</dbReference>
<dbReference type="Proteomes" id="UP000001847">
    <property type="component" value="Chromosome I"/>
</dbReference>
<dbReference type="CDD" id="cd06460">
    <property type="entry name" value="M32_Taq"/>
    <property type="match status" value="1"/>
</dbReference>
<keyword evidence="1" id="KW-0378">Hydrolase</keyword>